<protein>
    <submittedName>
        <fullName evidence="2">Uncharacterized protein</fullName>
    </submittedName>
</protein>
<evidence type="ECO:0000256" key="1">
    <source>
        <dbReference type="SAM" id="MobiDB-lite"/>
    </source>
</evidence>
<gene>
    <name evidence="2" type="ORF">SDC9_206055</name>
</gene>
<comment type="caution">
    <text evidence="2">The sequence shown here is derived from an EMBL/GenBank/DDBJ whole genome shotgun (WGS) entry which is preliminary data.</text>
</comment>
<sequence length="144" mass="15319">MSTCLSGCTTSQQLAANLSGKSIAGSGIVARQQIVITQPETGTYTPEISSLIISGDFQSILKDAVFLRYDRKESSAWYNASIKTTSETFTINLKDSSNMADTVARITELMKVQSEIETKKEAATASSAAATSISTTTNETTSSK</sequence>
<feature type="compositionally biased region" description="Low complexity" evidence="1">
    <location>
        <begin position="123"/>
        <end position="144"/>
    </location>
</feature>
<accession>A0A645J3Z4</accession>
<dbReference type="AlphaFoldDB" id="A0A645J3Z4"/>
<reference evidence="2" key="1">
    <citation type="submission" date="2019-08" db="EMBL/GenBank/DDBJ databases">
        <authorList>
            <person name="Kucharzyk K."/>
            <person name="Murdoch R.W."/>
            <person name="Higgins S."/>
            <person name="Loffler F."/>
        </authorList>
    </citation>
    <scope>NUCLEOTIDE SEQUENCE</scope>
</reference>
<feature type="region of interest" description="Disordered" evidence="1">
    <location>
        <begin position="120"/>
        <end position="144"/>
    </location>
</feature>
<evidence type="ECO:0000313" key="2">
    <source>
        <dbReference type="EMBL" id="MPN58351.1"/>
    </source>
</evidence>
<dbReference type="EMBL" id="VSSQ01130923">
    <property type="protein sequence ID" value="MPN58351.1"/>
    <property type="molecule type" value="Genomic_DNA"/>
</dbReference>
<organism evidence="2">
    <name type="scientific">bioreactor metagenome</name>
    <dbReference type="NCBI Taxonomy" id="1076179"/>
    <lineage>
        <taxon>unclassified sequences</taxon>
        <taxon>metagenomes</taxon>
        <taxon>ecological metagenomes</taxon>
    </lineage>
</organism>
<proteinExistence type="predicted"/>
<name>A0A645J3Z4_9ZZZZ</name>